<evidence type="ECO:0000256" key="1">
    <source>
        <dbReference type="SAM" id="MobiDB-lite"/>
    </source>
</evidence>
<feature type="chain" id="PRO_5045318970" evidence="2">
    <location>
        <begin position="18"/>
        <end position="190"/>
    </location>
</feature>
<name>A0ABR1T8M7_9PEZI</name>
<feature type="region of interest" description="Disordered" evidence="1">
    <location>
        <begin position="24"/>
        <end position="56"/>
    </location>
</feature>
<keyword evidence="2" id="KW-0732">Signal</keyword>
<sequence>MQFSTILVSALCAVAYAAPAQVSARDDKQNQDAAKQNQDAAKQNQDAAKQNQDAAKQDAAKQAELAQLNNGNFKNLDVAYLNVVNNVDIQALSALAVQQNLNLGAFSNVFNAQALDLNTLLQLQQLVQLQQLQQLGVLNAVDLAALQLNVLNLGVINNLGGVNLQQFINADVKNQVQAVVSGANVIVISQ</sequence>
<dbReference type="Proteomes" id="UP001480595">
    <property type="component" value="Unassembled WGS sequence"/>
</dbReference>
<evidence type="ECO:0000313" key="4">
    <source>
        <dbReference type="Proteomes" id="UP001480595"/>
    </source>
</evidence>
<dbReference type="GeneID" id="92097727"/>
<dbReference type="EMBL" id="JAQQWL010000013">
    <property type="protein sequence ID" value="KAK8042772.1"/>
    <property type="molecule type" value="Genomic_DNA"/>
</dbReference>
<comment type="caution">
    <text evidence="3">The sequence shown here is derived from an EMBL/GenBank/DDBJ whole genome shotgun (WGS) entry which is preliminary data.</text>
</comment>
<evidence type="ECO:0000256" key="2">
    <source>
        <dbReference type="SAM" id="SignalP"/>
    </source>
</evidence>
<reference evidence="3 4" key="1">
    <citation type="submission" date="2023-01" db="EMBL/GenBank/DDBJ databases">
        <title>Analysis of 21 Apiospora genomes using comparative genomics revels a genus with tremendous synthesis potential of carbohydrate active enzymes and secondary metabolites.</title>
        <authorList>
            <person name="Sorensen T."/>
        </authorList>
    </citation>
    <scope>NUCLEOTIDE SEQUENCE [LARGE SCALE GENOMIC DNA]</scope>
    <source>
        <strain evidence="3 4">CBS 135458</strain>
    </source>
</reference>
<evidence type="ECO:0000313" key="3">
    <source>
        <dbReference type="EMBL" id="KAK8042772.1"/>
    </source>
</evidence>
<accession>A0ABR1T8M7</accession>
<feature type="compositionally biased region" description="Low complexity" evidence="1">
    <location>
        <begin position="31"/>
        <end position="54"/>
    </location>
</feature>
<feature type="signal peptide" evidence="2">
    <location>
        <begin position="1"/>
        <end position="17"/>
    </location>
</feature>
<dbReference type="RefSeq" id="XP_066709625.1">
    <property type="nucleotide sequence ID" value="XM_066864664.1"/>
</dbReference>
<proteinExistence type="predicted"/>
<gene>
    <name evidence="3" type="ORF">PG994_013255</name>
</gene>
<organism evidence="3 4">
    <name type="scientific">Apiospora phragmitis</name>
    <dbReference type="NCBI Taxonomy" id="2905665"/>
    <lineage>
        <taxon>Eukaryota</taxon>
        <taxon>Fungi</taxon>
        <taxon>Dikarya</taxon>
        <taxon>Ascomycota</taxon>
        <taxon>Pezizomycotina</taxon>
        <taxon>Sordariomycetes</taxon>
        <taxon>Xylariomycetidae</taxon>
        <taxon>Amphisphaeriales</taxon>
        <taxon>Apiosporaceae</taxon>
        <taxon>Apiospora</taxon>
    </lineage>
</organism>
<protein>
    <submittedName>
        <fullName evidence="3">Uncharacterized protein</fullName>
    </submittedName>
</protein>
<keyword evidence="4" id="KW-1185">Reference proteome</keyword>